<reference evidence="6 7" key="1">
    <citation type="journal article" date="2013" name="Proc. Natl. Acad. Sci. U.S.A.">
        <title>Fine-scale variation in meiotic recombination in Mimulus inferred from population shotgun sequencing.</title>
        <authorList>
            <person name="Hellsten U."/>
            <person name="Wright K.M."/>
            <person name="Jenkins J."/>
            <person name="Shu S."/>
            <person name="Yuan Y."/>
            <person name="Wessler S.R."/>
            <person name="Schmutz J."/>
            <person name="Willis J.H."/>
            <person name="Rokhsar D.S."/>
        </authorList>
    </citation>
    <scope>NUCLEOTIDE SEQUENCE [LARGE SCALE GENOMIC DNA]</scope>
    <source>
        <strain evidence="7">cv. DUN x IM62</strain>
    </source>
</reference>
<evidence type="ECO:0000256" key="2">
    <source>
        <dbReference type="ARBA" id="ARBA00022676"/>
    </source>
</evidence>
<dbReference type="PANTHER" id="PTHR20961">
    <property type="entry name" value="GLYCOSYLTRANSFERASE"/>
    <property type="match status" value="1"/>
</dbReference>
<evidence type="ECO:0000259" key="5">
    <source>
        <dbReference type="Pfam" id="PF04577"/>
    </source>
</evidence>
<accession>A0A022RMQ3</accession>
<dbReference type="InterPro" id="IPR007657">
    <property type="entry name" value="Glycosyltransferase_61"/>
</dbReference>
<dbReference type="eggNOG" id="KOG4698">
    <property type="taxonomic scope" value="Eukaryota"/>
</dbReference>
<dbReference type="GO" id="GO:0016757">
    <property type="term" value="F:glycosyltransferase activity"/>
    <property type="evidence" value="ECO:0000318"/>
    <property type="project" value="GO_Central"/>
</dbReference>
<name>A0A022RMQ3_ERYGU</name>
<organism evidence="6 7">
    <name type="scientific">Erythranthe guttata</name>
    <name type="common">Yellow monkey flower</name>
    <name type="synonym">Mimulus guttatus</name>
    <dbReference type="NCBI Taxonomy" id="4155"/>
    <lineage>
        <taxon>Eukaryota</taxon>
        <taxon>Viridiplantae</taxon>
        <taxon>Streptophyta</taxon>
        <taxon>Embryophyta</taxon>
        <taxon>Tracheophyta</taxon>
        <taxon>Spermatophyta</taxon>
        <taxon>Magnoliopsida</taxon>
        <taxon>eudicotyledons</taxon>
        <taxon>Gunneridae</taxon>
        <taxon>Pentapetalae</taxon>
        <taxon>asterids</taxon>
        <taxon>lamiids</taxon>
        <taxon>Lamiales</taxon>
        <taxon>Phrymaceae</taxon>
        <taxon>Erythranthe</taxon>
    </lineage>
</organism>
<dbReference type="GO" id="GO:0000139">
    <property type="term" value="C:Golgi membrane"/>
    <property type="evidence" value="ECO:0007669"/>
    <property type="project" value="UniProtKB-SubCell"/>
</dbReference>
<protein>
    <recommendedName>
        <fullName evidence="5">Glycosyltransferase 61 catalytic domain-containing protein</fullName>
    </recommendedName>
</protein>
<dbReference type="AlphaFoldDB" id="A0A022RMQ3"/>
<dbReference type="InterPro" id="IPR049625">
    <property type="entry name" value="Glyco_transf_61_cat"/>
</dbReference>
<comment type="subcellular location">
    <subcellularLocation>
        <location evidence="1">Golgi apparatus membrane</location>
        <topology evidence="1">Single-pass type II membrane protein</topology>
    </subcellularLocation>
</comment>
<keyword evidence="7" id="KW-1185">Reference proteome</keyword>
<evidence type="ECO:0000256" key="4">
    <source>
        <dbReference type="ARBA" id="ARBA00023180"/>
    </source>
</evidence>
<evidence type="ECO:0000313" key="6">
    <source>
        <dbReference type="EMBL" id="EYU40240.1"/>
    </source>
</evidence>
<sequence>MGSVNPILQNFTNSRSQVYEINGDIRIHGNSSTIFIPSIPQHPINFNWTTKPYARLHDDIAMERVREFTIIHQTLEKVIPQCNRNFTYPAIIFSSRGYAGNNFHDYTDLLIPLYSTSQQFNKNVIFLVSDKSSWWISKYRLILQNLSNETIIDINNEKDVLCFPRMIVGLKADKELNIDSSESPHISTTDFTKFLRSTYSLDKEFVNTDCKKTRPRLLIISRKGSRHLTNEDEIANMSQRLGFEVVVREIGWEVSKMSKFVNSFDVMIGVHGAGITNMVFLPENAVVIQIVPFGVDIVAKPYFEEPAKDMKLRYLEYKVSLNESSLFGRYPPDSEVYKNPDGLYDKGKGWPVFRPIYMDNQDVNVDLNRFRNTLLKALELVCS</sequence>
<evidence type="ECO:0000256" key="3">
    <source>
        <dbReference type="ARBA" id="ARBA00022679"/>
    </source>
</evidence>
<dbReference type="Pfam" id="PF04577">
    <property type="entry name" value="Glyco_transf_61"/>
    <property type="match status" value="1"/>
</dbReference>
<feature type="domain" description="Glycosyltransferase 61 catalytic" evidence="5">
    <location>
        <begin position="193"/>
        <end position="288"/>
    </location>
</feature>
<proteinExistence type="predicted"/>
<dbReference type="Proteomes" id="UP000030748">
    <property type="component" value="Unassembled WGS sequence"/>
</dbReference>
<keyword evidence="2" id="KW-0328">Glycosyltransferase</keyword>
<dbReference type="STRING" id="4155.A0A022RMQ3"/>
<keyword evidence="4" id="KW-0325">Glycoprotein</keyword>
<gene>
    <name evidence="6" type="ORF">MIMGU_mgv1a025512mg</name>
</gene>
<dbReference type="GO" id="GO:0016763">
    <property type="term" value="F:pentosyltransferase activity"/>
    <property type="evidence" value="ECO:0007669"/>
    <property type="project" value="UniProtKB-ARBA"/>
</dbReference>
<evidence type="ECO:0000313" key="7">
    <source>
        <dbReference type="Proteomes" id="UP000030748"/>
    </source>
</evidence>
<dbReference type="EMBL" id="KI630416">
    <property type="protein sequence ID" value="EYU40240.1"/>
    <property type="molecule type" value="Genomic_DNA"/>
</dbReference>
<dbReference type="PANTHER" id="PTHR20961:SF5">
    <property type="entry name" value="GLYCOSYLTRANSFERASE-RELATED"/>
    <property type="match status" value="1"/>
</dbReference>
<keyword evidence="3" id="KW-0808">Transferase</keyword>
<evidence type="ECO:0000256" key="1">
    <source>
        <dbReference type="ARBA" id="ARBA00004323"/>
    </source>
</evidence>